<proteinExistence type="predicted"/>
<dbReference type="EMBL" id="JYGE01000006">
    <property type="protein sequence ID" value="PSJ31180.1"/>
    <property type="molecule type" value="Genomic_DNA"/>
</dbReference>
<gene>
    <name evidence="1" type="ORF">UF10_07765</name>
</gene>
<organism evidence="1 2">
    <name type="scientific">Peptostreptococcus russellii</name>
    <dbReference type="NCBI Taxonomy" id="215200"/>
    <lineage>
        <taxon>Bacteria</taxon>
        <taxon>Bacillati</taxon>
        <taxon>Bacillota</taxon>
        <taxon>Clostridia</taxon>
        <taxon>Peptostreptococcales</taxon>
        <taxon>Peptostreptococcaceae</taxon>
        <taxon>Peptostreptococcus</taxon>
    </lineage>
</organism>
<accession>A0A2P7PZP9</accession>
<dbReference type="Proteomes" id="UP000241434">
    <property type="component" value="Unassembled WGS sequence"/>
</dbReference>
<evidence type="ECO:0000313" key="2">
    <source>
        <dbReference type="Proteomes" id="UP000241434"/>
    </source>
</evidence>
<dbReference type="InterPro" id="IPR024131">
    <property type="entry name" value="UPF0489"/>
</dbReference>
<protein>
    <submittedName>
        <fullName evidence="1">Uncharacterized protein</fullName>
    </submittedName>
</protein>
<evidence type="ECO:0000313" key="1">
    <source>
        <dbReference type="EMBL" id="PSJ31180.1"/>
    </source>
</evidence>
<comment type="caution">
    <text evidence="1">The sequence shown here is derived from an EMBL/GenBank/DDBJ whole genome shotgun (WGS) entry which is preliminary data.</text>
</comment>
<reference evidence="1" key="1">
    <citation type="thesis" date="2015" institute="Rutgers" country="The State University of New Jersey, 14 College Farm Rd., New Brunswick, NJ, USA">
        <title>Ammonia toxicity in bacteria and its implications for treatment of and resource recovery from highly nitrogenous organic wastes.</title>
        <authorList>
            <person name="Luther A.K."/>
        </authorList>
    </citation>
    <scope>NUCLEOTIDE SEQUENCE</scope>
    <source>
        <strain evidence="1">RT-10B</strain>
    </source>
</reference>
<dbReference type="Pfam" id="PF12640">
    <property type="entry name" value="UPF0489"/>
    <property type="match status" value="1"/>
</dbReference>
<sequence>MYKDDNSYGGFFIDKAIGNNIFSYDERELKKIYVPKLIDAGFSDISIGMQAGFVEVDEGVENRCIGLKNMYHLLGQGIDKKKDVYLFDNHNHSFYFWCKALKEKKFKKGVRLVHIDQHKDTREAENYEVDIDKLEDVKRYTNEVLNVGSFIKPALYHKIFDDVDIIDSTYSMKKEIPSKYVLDIDLDFFSKDMDYIDLDWRIDRVSEYIQGADIITIATSPYFIDQKRAIDILKILFDIEKRHNL</sequence>
<name>A0A2P7PZP9_9FIRM</name>
<dbReference type="AlphaFoldDB" id="A0A2P7PZP9"/>
<keyword evidence="2" id="KW-1185">Reference proteome</keyword>